<sequence length="198" mass="21984">MKKYYAYCIPETKASGICDNWEECRKAVTGVEGARYRGFSTRSDAEHWITAGARYGTKKEMLPGIYFDAGTGRGNGVEVSVTDEVGKDLLSLVLPKKKINKHGKHLLSVGATNNYGELLGCRFALEVAVKKGIKRIYGDSRLVVDYWSKGYVKMEDVMPETIELALETATLRKEFQKRGGTIEHVSGAENPADLGFHR</sequence>
<dbReference type="EMBL" id="MHQL01000034">
    <property type="protein sequence ID" value="OHA02464.1"/>
    <property type="molecule type" value="Genomic_DNA"/>
</dbReference>
<feature type="domain" description="Ribonuclease H1 N-terminal" evidence="1">
    <location>
        <begin position="7"/>
        <end position="48"/>
    </location>
</feature>
<dbReference type="GO" id="GO:0003676">
    <property type="term" value="F:nucleic acid binding"/>
    <property type="evidence" value="ECO:0007669"/>
    <property type="project" value="InterPro"/>
</dbReference>
<reference evidence="2 3" key="1">
    <citation type="journal article" date="2016" name="Nat. Commun.">
        <title>Thousands of microbial genomes shed light on interconnected biogeochemical processes in an aquifer system.</title>
        <authorList>
            <person name="Anantharaman K."/>
            <person name="Brown C.T."/>
            <person name="Hug L.A."/>
            <person name="Sharon I."/>
            <person name="Castelle C.J."/>
            <person name="Probst A.J."/>
            <person name="Thomas B.C."/>
            <person name="Singh A."/>
            <person name="Wilkins M.J."/>
            <person name="Karaoz U."/>
            <person name="Brodie E.L."/>
            <person name="Williams K.H."/>
            <person name="Hubbard S.S."/>
            <person name="Banfield J.F."/>
        </authorList>
    </citation>
    <scope>NUCLEOTIDE SEQUENCE [LARGE SCALE GENOMIC DNA]</scope>
</reference>
<protein>
    <submittedName>
        <fullName evidence="2">Ribonuclease HI</fullName>
    </submittedName>
</protein>
<name>A0A1G2KTB1_9BACT</name>
<dbReference type="InterPro" id="IPR012337">
    <property type="entry name" value="RNaseH-like_sf"/>
</dbReference>
<dbReference type="Gene3D" id="3.40.970.10">
    <property type="entry name" value="Ribonuclease H1, N-terminal domain"/>
    <property type="match status" value="1"/>
</dbReference>
<evidence type="ECO:0000259" key="1">
    <source>
        <dbReference type="Pfam" id="PF01693"/>
    </source>
</evidence>
<evidence type="ECO:0000313" key="2">
    <source>
        <dbReference type="EMBL" id="OHA02464.1"/>
    </source>
</evidence>
<dbReference type="InterPro" id="IPR011320">
    <property type="entry name" value="RNase_H1_N"/>
</dbReference>
<organism evidence="2 3">
    <name type="scientific">Candidatus Sungbacteria bacterium RIFCSPHIGHO2_02_FULL_51_29</name>
    <dbReference type="NCBI Taxonomy" id="1802273"/>
    <lineage>
        <taxon>Bacteria</taxon>
        <taxon>Candidatus Sungiibacteriota</taxon>
    </lineage>
</organism>
<dbReference type="InterPro" id="IPR036397">
    <property type="entry name" value="RNaseH_sf"/>
</dbReference>
<dbReference type="InterPro" id="IPR009027">
    <property type="entry name" value="Ribosomal_bL9/RNase_H1_N"/>
</dbReference>
<comment type="caution">
    <text evidence="2">The sequence shown here is derived from an EMBL/GenBank/DDBJ whole genome shotgun (WGS) entry which is preliminary data.</text>
</comment>
<evidence type="ECO:0000313" key="3">
    <source>
        <dbReference type="Proteomes" id="UP000177811"/>
    </source>
</evidence>
<proteinExistence type="predicted"/>
<dbReference type="Pfam" id="PF01693">
    <property type="entry name" value="Cauli_VI"/>
    <property type="match status" value="1"/>
</dbReference>
<dbReference type="SUPFAM" id="SSF53098">
    <property type="entry name" value="Ribonuclease H-like"/>
    <property type="match status" value="1"/>
</dbReference>
<gene>
    <name evidence="2" type="ORF">A3C16_05305</name>
</gene>
<dbReference type="Proteomes" id="UP000177811">
    <property type="component" value="Unassembled WGS sequence"/>
</dbReference>
<dbReference type="SUPFAM" id="SSF55658">
    <property type="entry name" value="L9 N-domain-like"/>
    <property type="match status" value="1"/>
</dbReference>
<dbReference type="Gene3D" id="3.30.420.10">
    <property type="entry name" value="Ribonuclease H-like superfamily/Ribonuclease H"/>
    <property type="match status" value="1"/>
</dbReference>
<dbReference type="InterPro" id="IPR037056">
    <property type="entry name" value="RNase_H1_N_sf"/>
</dbReference>
<accession>A0A1G2KTB1</accession>
<dbReference type="AlphaFoldDB" id="A0A1G2KTB1"/>